<evidence type="ECO:0000259" key="7">
    <source>
        <dbReference type="PROSITE" id="PS50823"/>
    </source>
</evidence>
<evidence type="ECO:0000313" key="8">
    <source>
        <dbReference type="EMBL" id="AGT99617.1"/>
    </source>
</evidence>
<name>U3GQH2_9ZZZZ</name>
<dbReference type="InterPro" id="IPR057258">
    <property type="entry name" value="Ribosomal_uS3"/>
</dbReference>
<evidence type="ECO:0000256" key="6">
    <source>
        <dbReference type="SAM" id="MobiDB-lite"/>
    </source>
</evidence>
<dbReference type="CDD" id="cd02411">
    <property type="entry name" value="KH-II_30S_S3_arch"/>
    <property type="match status" value="1"/>
</dbReference>
<dbReference type="Gene3D" id="3.30.1140.32">
    <property type="entry name" value="Ribosomal protein S3, C-terminal domain"/>
    <property type="match status" value="1"/>
</dbReference>
<evidence type="ECO:0000256" key="4">
    <source>
        <dbReference type="ARBA" id="ARBA00022980"/>
    </source>
</evidence>
<dbReference type="SMART" id="SM00322">
    <property type="entry name" value="KH"/>
    <property type="match status" value="1"/>
</dbReference>
<comment type="similarity">
    <text evidence="1">Belongs to the universal ribosomal protein uS3 family.</text>
</comment>
<dbReference type="FunFam" id="3.30.300.20:FF:000001">
    <property type="entry name" value="30S ribosomal protein S3"/>
    <property type="match status" value="1"/>
</dbReference>
<dbReference type="NCBIfam" id="NF003219">
    <property type="entry name" value="PRK04191.1"/>
    <property type="match status" value="1"/>
</dbReference>
<dbReference type="InterPro" id="IPR036419">
    <property type="entry name" value="Ribosomal_S3_C_sf"/>
</dbReference>
<keyword evidence="5" id="KW-0687">Ribonucleoprotein</keyword>
<dbReference type="SUPFAM" id="SSF54814">
    <property type="entry name" value="Prokaryotic type KH domain (KH-domain type II)"/>
    <property type="match status" value="1"/>
</dbReference>
<reference evidence="8" key="1">
    <citation type="journal article" date="2015" name="Nat. Commun.">
        <title>Diverse, uncultivated ultra-small bacterial cells in groundwater.</title>
        <authorList>
            <person name="Luef B."/>
            <person name="Frischkorn K.R."/>
            <person name="Wrighton K.C."/>
            <person name="Holman H.-Y.N."/>
            <person name="Birarda G."/>
            <person name="Thomas B.C."/>
            <person name="Singh A."/>
            <person name="Williams K.H."/>
            <person name="Siegerist C.E."/>
            <person name="Tringe S.G."/>
            <person name="Downing K.H."/>
            <person name="Comolli L.R."/>
            <person name="Banfield J.F."/>
        </authorList>
    </citation>
    <scope>NUCLEOTIDE SEQUENCE</scope>
</reference>
<dbReference type="AlphaFoldDB" id="U3GQH2"/>
<dbReference type="GO" id="GO:0003735">
    <property type="term" value="F:structural constituent of ribosome"/>
    <property type="evidence" value="ECO:0007669"/>
    <property type="project" value="InterPro"/>
</dbReference>
<sequence length="242" mass="27377">MILPKATIFLDKMEERKTVQFKKDEFAIREYIKKSIGKGRISKVRIEYTPVGEKIVIATNKPGIVIGKKGEKIDELTRVLKKRFKLENPHIEIDEIIKSDLDAQLVADEIALSLERLGPLKFKVIVYRILQRIMAAGALGVEIRLGGKLPSSRAKSWRFAQGYLKKTGDSAKVVDKVQSVAFTKPGVVGIKVSILRPDAHLHDRIIIDDALIAKLKMQSIEPEEEKPKKKLIKGKKFKEDKE</sequence>
<feature type="region of interest" description="Disordered" evidence="6">
    <location>
        <begin position="222"/>
        <end position="242"/>
    </location>
</feature>
<dbReference type="InterPro" id="IPR015946">
    <property type="entry name" value="KH_dom-like_a/b"/>
</dbReference>
<proteinExistence type="inferred from homology"/>
<keyword evidence="4 8" id="KW-0689">Ribosomal protein</keyword>
<organism evidence="8">
    <name type="scientific">uncultured organism</name>
    <dbReference type="NCBI Taxonomy" id="155900"/>
    <lineage>
        <taxon>unclassified sequences</taxon>
        <taxon>environmental samples</taxon>
    </lineage>
</organism>
<dbReference type="InterPro" id="IPR004044">
    <property type="entry name" value="KH_dom_type_2"/>
</dbReference>
<dbReference type="PANTHER" id="PTHR11760:SF32">
    <property type="entry name" value="SMALL RIBOSOMAL SUBUNIT PROTEIN US3"/>
    <property type="match status" value="1"/>
</dbReference>
<evidence type="ECO:0000256" key="5">
    <source>
        <dbReference type="ARBA" id="ARBA00023274"/>
    </source>
</evidence>
<keyword evidence="2" id="KW-0699">rRNA-binding</keyword>
<dbReference type="GO" id="GO:1990904">
    <property type="term" value="C:ribonucleoprotein complex"/>
    <property type="evidence" value="ECO:0007669"/>
    <property type="project" value="UniProtKB-KW"/>
</dbReference>
<dbReference type="Gene3D" id="3.30.300.20">
    <property type="match status" value="1"/>
</dbReference>
<dbReference type="InterPro" id="IPR004087">
    <property type="entry name" value="KH_dom"/>
</dbReference>
<dbReference type="Pfam" id="PF00189">
    <property type="entry name" value="Ribosomal_S3_C"/>
    <property type="match status" value="1"/>
</dbReference>
<dbReference type="InterPro" id="IPR005703">
    <property type="entry name" value="Ribosomal_uS3_euk/arc"/>
</dbReference>
<accession>U3GQH2</accession>
<keyword evidence="3" id="KW-0694">RNA-binding</keyword>
<evidence type="ECO:0000256" key="3">
    <source>
        <dbReference type="ARBA" id="ARBA00022884"/>
    </source>
</evidence>
<dbReference type="NCBIfam" id="TIGR01008">
    <property type="entry name" value="uS3_euk_arch"/>
    <property type="match status" value="1"/>
</dbReference>
<dbReference type="EMBL" id="KC999120">
    <property type="protein sequence ID" value="AGT99617.1"/>
    <property type="molecule type" value="Genomic_DNA"/>
</dbReference>
<evidence type="ECO:0000256" key="2">
    <source>
        <dbReference type="ARBA" id="ARBA00022730"/>
    </source>
</evidence>
<dbReference type="GO" id="GO:0019843">
    <property type="term" value="F:rRNA binding"/>
    <property type="evidence" value="ECO:0007669"/>
    <property type="project" value="UniProtKB-KW"/>
</dbReference>
<dbReference type="PANTHER" id="PTHR11760">
    <property type="entry name" value="30S/40S RIBOSOMAL PROTEIN S3"/>
    <property type="match status" value="1"/>
</dbReference>
<feature type="domain" description="KH type-2" evidence="7">
    <location>
        <begin position="28"/>
        <end position="97"/>
    </location>
</feature>
<dbReference type="InterPro" id="IPR009019">
    <property type="entry name" value="KH_sf_prok-type"/>
</dbReference>
<dbReference type="PROSITE" id="PS50823">
    <property type="entry name" value="KH_TYPE_2"/>
    <property type="match status" value="1"/>
</dbReference>
<dbReference type="Pfam" id="PF07650">
    <property type="entry name" value="KH_2"/>
    <property type="match status" value="1"/>
</dbReference>
<dbReference type="SUPFAM" id="SSF54821">
    <property type="entry name" value="Ribosomal protein S3 C-terminal domain"/>
    <property type="match status" value="1"/>
</dbReference>
<dbReference type="InterPro" id="IPR001351">
    <property type="entry name" value="Ribosomal_uS3_C"/>
</dbReference>
<evidence type="ECO:0000256" key="1">
    <source>
        <dbReference type="ARBA" id="ARBA00010761"/>
    </source>
</evidence>
<protein>
    <submittedName>
        <fullName evidence="8">30S ribosomal protein S3</fullName>
    </submittedName>
</protein>